<reference evidence="1" key="1">
    <citation type="submission" date="2023-05" db="EMBL/GenBank/DDBJ databases">
        <authorList>
            <consortium name="ELIXIR-Norway"/>
        </authorList>
    </citation>
    <scope>NUCLEOTIDE SEQUENCE</scope>
</reference>
<sequence length="169" mass="17158">MPKRPVLAFAPSLRCCSPADGLAPPVFTPVCPAIQPQLPLLLQENLPDLGVFTSLGSSYSHLCSIGRPTRGTGPPPRLGSGSRDTAGQGHFPAAGGESRIRPEGRPPPARLFLACPLASGTGLTSPRCPDGMVPAALSCPGRVLSQLAGTTAGGGDAHGSKCRCQAARS</sequence>
<dbReference type="Proteomes" id="UP001162501">
    <property type="component" value="Chromosome 13"/>
</dbReference>
<accession>A0ACB0DZJ5</accession>
<dbReference type="EMBL" id="OX596097">
    <property type="protein sequence ID" value="CAI9693676.1"/>
    <property type="molecule type" value="Genomic_DNA"/>
</dbReference>
<evidence type="ECO:0000313" key="2">
    <source>
        <dbReference type="Proteomes" id="UP001162501"/>
    </source>
</evidence>
<gene>
    <name evidence="1" type="ORF">MRATA1EN3_LOCUS4889</name>
</gene>
<protein>
    <submittedName>
        <fullName evidence="1">Uncharacterized protein</fullName>
    </submittedName>
</protein>
<evidence type="ECO:0000313" key="1">
    <source>
        <dbReference type="EMBL" id="CAI9693676.1"/>
    </source>
</evidence>
<organism evidence="1 2">
    <name type="scientific">Rangifer tarandus platyrhynchus</name>
    <name type="common">Svalbard reindeer</name>
    <dbReference type="NCBI Taxonomy" id="3082113"/>
    <lineage>
        <taxon>Eukaryota</taxon>
        <taxon>Metazoa</taxon>
        <taxon>Chordata</taxon>
        <taxon>Craniata</taxon>
        <taxon>Vertebrata</taxon>
        <taxon>Euteleostomi</taxon>
        <taxon>Mammalia</taxon>
        <taxon>Eutheria</taxon>
        <taxon>Laurasiatheria</taxon>
        <taxon>Artiodactyla</taxon>
        <taxon>Ruminantia</taxon>
        <taxon>Pecora</taxon>
        <taxon>Cervidae</taxon>
        <taxon>Odocoileinae</taxon>
        <taxon>Rangifer</taxon>
    </lineage>
</organism>
<name>A0ACB0DZJ5_RANTA</name>
<proteinExistence type="predicted"/>